<evidence type="ECO:0000313" key="2">
    <source>
        <dbReference type="EMBL" id="TGO07471.1"/>
    </source>
</evidence>
<feature type="compositionally biased region" description="Basic and acidic residues" evidence="1">
    <location>
        <begin position="151"/>
        <end position="167"/>
    </location>
</feature>
<name>A0A4Z1EDN9_9HELO</name>
<proteinExistence type="predicted"/>
<comment type="caution">
    <text evidence="2">The sequence shown here is derived from an EMBL/GenBank/DDBJ whole genome shotgun (WGS) entry which is preliminary data.</text>
</comment>
<keyword evidence="3" id="KW-1185">Reference proteome</keyword>
<accession>A0A4Z1EDN9</accession>
<dbReference type="Proteomes" id="UP000297777">
    <property type="component" value="Unassembled WGS sequence"/>
</dbReference>
<protein>
    <submittedName>
        <fullName evidence="2">Uncharacterized protein</fullName>
    </submittedName>
</protein>
<dbReference type="AlphaFoldDB" id="A0A4Z1EDN9"/>
<feature type="region of interest" description="Disordered" evidence="1">
    <location>
        <begin position="151"/>
        <end position="192"/>
    </location>
</feature>
<dbReference type="EMBL" id="PQXH01000273">
    <property type="protein sequence ID" value="TGO07471.1"/>
    <property type="molecule type" value="Genomic_DNA"/>
</dbReference>
<organism evidence="2 3">
    <name type="scientific">Botrytis tulipae</name>
    <dbReference type="NCBI Taxonomy" id="87230"/>
    <lineage>
        <taxon>Eukaryota</taxon>
        <taxon>Fungi</taxon>
        <taxon>Dikarya</taxon>
        <taxon>Ascomycota</taxon>
        <taxon>Pezizomycotina</taxon>
        <taxon>Leotiomycetes</taxon>
        <taxon>Helotiales</taxon>
        <taxon>Sclerotiniaceae</taxon>
        <taxon>Botrytis</taxon>
    </lineage>
</organism>
<evidence type="ECO:0000256" key="1">
    <source>
        <dbReference type="SAM" id="MobiDB-lite"/>
    </source>
</evidence>
<sequence>MSSIEKQINYERRVTHLLCAAINSQLELEKATEKLIKNVYKDLKRMKASGCLSEDWIAMFDKSQELVDTFRMLIVDESPLSTIEERRVVVKIENELMSGGKPEEDIEEYLEVLLKEMHPNLDHIRAAASLDKQELHDVFGLAKQMAEPHKFAFDEETKQATNEEKKDKKVKRNKKKNRKGGKRKCERKRGAFKSLNEELRDHRTVSSHFVL</sequence>
<gene>
    <name evidence="2" type="ORF">BTUL_0274g00130</name>
</gene>
<dbReference type="OrthoDB" id="3550157at2759"/>
<reference evidence="2 3" key="1">
    <citation type="submission" date="2017-12" db="EMBL/GenBank/DDBJ databases">
        <title>Comparative genomics of Botrytis spp.</title>
        <authorList>
            <person name="Valero-Jimenez C.A."/>
            <person name="Tapia P."/>
            <person name="Veloso J."/>
            <person name="Silva-Moreno E."/>
            <person name="Staats M."/>
            <person name="Valdes J.H."/>
            <person name="Van Kan J.A.L."/>
        </authorList>
    </citation>
    <scope>NUCLEOTIDE SEQUENCE [LARGE SCALE GENOMIC DNA]</scope>
    <source>
        <strain evidence="2 3">Bt9001</strain>
    </source>
</reference>
<evidence type="ECO:0000313" key="3">
    <source>
        <dbReference type="Proteomes" id="UP000297777"/>
    </source>
</evidence>
<feature type="compositionally biased region" description="Basic residues" evidence="1">
    <location>
        <begin position="168"/>
        <end position="191"/>
    </location>
</feature>